<evidence type="ECO:0000313" key="1">
    <source>
        <dbReference type="EMBL" id="MFG1372955.1"/>
    </source>
</evidence>
<accession>A0ABW6ZW53</accession>
<dbReference type="EMBL" id="JBAFVH010000006">
    <property type="protein sequence ID" value="MFG1372955.1"/>
    <property type="molecule type" value="Genomic_DNA"/>
</dbReference>
<reference evidence="1 2" key="1">
    <citation type="submission" date="2024-02" db="EMBL/GenBank/DDBJ databases">
        <title>Expansion and revision of Xanthobacter and proposal of Roseixanthobacter gen. nov.</title>
        <authorList>
            <person name="Soltysiak M.P.M."/>
            <person name="Jalihal A."/>
            <person name="Ory A."/>
            <person name="Chrisophersen C."/>
            <person name="Lee A.D."/>
            <person name="Boulton J."/>
            <person name="Springer M."/>
        </authorList>
    </citation>
    <scope>NUCLEOTIDE SEQUENCE [LARGE SCALE GENOMIC DNA]</scope>
    <source>
        <strain evidence="1 2">23A</strain>
    </source>
</reference>
<organism evidence="1 2">
    <name type="scientific">Xanthobacter oligotrophicus</name>
    <dbReference type="NCBI Taxonomy" id="2607286"/>
    <lineage>
        <taxon>Bacteria</taxon>
        <taxon>Pseudomonadati</taxon>
        <taxon>Pseudomonadota</taxon>
        <taxon>Alphaproteobacteria</taxon>
        <taxon>Hyphomicrobiales</taxon>
        <taxon>Xanthobacteraceae</taxon>
        <taxon>Xanthobacter</taxon>
    </lineage>
</organism>
<dbReference type="Proteomes" id="UP001604002">
    <property type="component" value="Unassembled WGS sequence"/>
</dbReference>
<dbReference type="RefSeq" id="WP_393992791.1">
    <property type="nucleotide sequence ID" value="NZ_JBAFVH010000006.1"/>
</dbReference>
<comment type="caution">
    <text evidence="1">The sequence shown here is derived from an EMBL/GenBank/DDBJ whole genome shotgun (WGS) entry which is preliminary data.</text>
</comment>
<sequence length="378" mass="42451">MPTTAFSAHFSRELDVEQLGWLLTASAPAGSQQTIHDFAPYADWIRTDIRCSSCGKSGAQVVRSAKARGTQALVRQAHFRFVDQQGGDAHHPFCEFFGDDNGEVRQPDSLLNFGSEKSQETRNVRALVCKGIELGLFDQATVRTMRQWFFDMKAASRFKVSATPAAMMWARTLQRHPHYHRWQFHPAQADMPAFDWTVAARHQFTQENLPLFEFLKGAPHDEIEWKRANALAEKHLGNEVFNVTTLQPYYEASSTLCTFVARNGGISFGKVRPDYYRIKGAPLPLLALCALVLFTSAWDMNVAIAKFAKLLTAPAPTDHSLGNVIGLNPFHEYAAWHLVVVAAELAANSPNGLDYSAQLTAIESRLRKQYRIWKIENP</sequence>
<evidence type="ECO:0000313" key="2">
    <source>
        <dbReference type="Proteomes" id="UP001604002"/>
    </source>
</evidence>
<gene>
    <name evidence="1" type="ORF">V5F32_12340</name>
</gene>
<name>A0ABW6ZW53_9HYPH</name>
<proteinExistence type="predicted"/>
<keyword evidence="2" id="KW-1185">Reference proteome</keyword>
<protein>
    <submittedName>
        <fullName evidence="1">Uncharacterized protein</fullName>
    </submittedName>
</protein>